<name>A0A7W7RT59_9ACTN</name>
<evidence type="ECO:0000313" key="3">
    <source>
        <dbReference type="EMBL" id="MBB4937719.1"/>
    </source>
</evidence>
<dbReference type="InterPro" id="IPR050491">
    <property type="entry name" value="AmpC-like"/>
</dbReference>
<dbReference type="GO" id="GO:0009002">
    <property type="term" value="F:serine-type D-Ala-D-Ala carboxypeptidase activity"/>
    <property type="evidence" value="ECO:0007669"/>
    <property type="project" value="UniProtKB-EC"/>
</dbReference>
<reference evidence="3 4" key="1">
    <citation type="submission" date="2020-08" db="EMBL/GenBank/DDBJ databases">
        <title>Sequencing the genomes of 1000 actinobacteria strains.</title>
        <authorList>
            <person name="Klenk H.-P."/>
        </authorList>
    </citation>
    <scope>NUCLEOTIDE SEQUENCE [LARGE SCALE GENOMIC DNA]</scope>
    <source>
        <strain evidence="3 4">DSM 43023</strain>
    </source>
</reference>
<dbReference type="SUPFAM" id="SSF56601">
    <property type="entry name" value="beta-lactamase/transpeptidase-like"/>
    <property type="match status" value="1"/>
</dbReference>
<evidence type="ECO:0000256" key="1">
    <source>
        <dbReference type="SAM" id="SignalP"/>
    </source>
</evidence>
<sequence>MSQHPAVPFRPAWAGAAAVLALALGTLSPASADVGPWDQPGDAVQTALNDLVGGGEFPGALAAVRERDGRSRDYTAGVSDLATRAKVPVNGQVRIASNTKTFTAAVVLQLAGQGKVELDAPVEKYLPGVVRGSGNDGRLITVRQLLQHTSGTPEHGKAIAGTFFESQHRYFEPRELVDLALTQKPLFAPGKGWSYSNTGYVLLGLLVQKVTGRPVGAEITDRIITPLGLGDTYWPGAGEQKIRGAHPRAYKSRTGKPGGELVDVSEMDPSRGWAAGQLISTPRDVNRFLSALLGGKLLKPAMLEQMKRTVSVAGAPQGWGYGLGLTKIPLSCGGLAWGHSGDVGGYSTRNGITEGGRSATVTATAESLTAGGDKQLNAALDTALCAGK</sequence>
<feature type="domain" description="Beta-lactamase-related" evidence="2">
    <location>
        <begin position="49"/>
        <end position="364"/>
    </location>
</feature>
<keyword evidence="1" id="KW-0732">Signal</keyword>
<accession>A0A7W7RT59</accession>
<gene>
    <name evidence="3" type="ORF">FHR32_002024</name>
</gene>
<proteinExistence type="predicted"/>
<dbReference type="PANTHER" id="PTHR46825:SF7">
    <property type="entry name" value="D-ALANYL-D-ALANINE CARBOXYPEPTIDASE"/>
    <property type="match status" value="1"/>
</dbReference>
<dbReference type="AlphaFoldDB" id="A0A7W7RT59"/>
<comment type="caution">
    <text evidence="3">The sequence shown here is derived from an EMBL/GenBank/DDBJ whole genome shotgun (WGS) entry which is preliminary data.</text>
</comment>
<feature type="signal peptide" evidence="1">
    <location>
        <begin position="1"/>
        <end position="32"/>
    </location>
</feature>
<dbReference type="Proteomes" id="UP000534286">
    <property type="component" value="Unassembled WGS sequence"/>
</dbReference>
<keyword evidence="4" id="KW-1185">Reference proteome</keyword>
<keyword evidence="3" id="KW-0378">Hydrolase</keyword>
<keyword evidence="3" id="KW-0645">Protease</keyword>
<dbReference type="RefSeq" id="WP_184754053.1">
    <property type="nucleotide sequence ID" value="NZ_BAABEK010000026.1"/>
</dbReference>
<protein>
    <submittedName>
        <fullName evidence="3">D-alanyl-D-alanine carboxypeptidase</fullName>
        <ecNumber evidence="3">3.4.16.4</ecNumber>
    </submittedName>
</protein>
<organism evidence="3 4">
    <name type="scientific">Streptosporangium album</name>
    <dbReference type="NCBI Taxonomy" id="47479"/>
    <lineage>
        <taxon>Bacteria</taxon>
        <taxon>Bacillati</taxon>
        <taxon>Actinomycetota</taxon>
        <taxon>Actinomycetes</taxon>
        <taxon>Streptosporangiales</taxon>
        <taxon>Streptosporangiaceae</taxon>
        <taxon>Streptosporangium</taxon>
    </lineage>
</organism>
<dbReference type="Gene3D" id="3.40.710.10">
    <property type="entry name" value="DD-peptidase/beta-lactamase superfamily"/>
    <property type="match status" value="1"/>
</dbReference>
<dbReference type="EC" id="3.4.16.4" evidence="3"/>
<dbReference type="Pfam" id="PF00144">
    <property type="entry name" value="Beta-lactamase"/>
    <property type="match status" value="1"/>
</dbReference>
<keyword evidence="3" id="KW-0121">Carboxypeptidase</keyword>
<feature type="chain" id="PRO_5031461801" evidence="1">
    <location>
        <begin position="33"/>
        <end position="388"/>
    </location>
</feature>
<dbReference type="EMBL" id="JACHJU010000001">
    <property type="protein sequence ID" value="MBB4937719.1"/>
    <property type="molecule type" value="Genomic_DNA"/>
</dbReference>
<dbReference type="PANTHER" id="PTHR46825">
    <property type="entry name" value="D-ALANYL-D-ALANINE-CARBOXYPEPTIDASE/ENDOPEPTIDASE AMPH"/>
    <property type="match status" value="1"/>
</dbReference>
<dbReference type="InterPro" id="IPR001466">
    <property type="entry name" value="Beta-lactam-related"/>
</dbReference>
<dbReference type="InterPro" id="IPR012338">
    <property type="entry name" value="Beta-lactam/transpept-like"/>
</dbReference>
<evidence type="ECO:0000259" key="2">
    <source>
        <dbReference type="Pfam" id="PF00144"/>
    </source>
</evidence>
<evidence type="ECO:0000313" key="4">
    <source>
        <dbReference type="Proteomes" id="UP000534286"/>
    </source>
</evidence>